<dbReference type="InterPro" id="IPR036259">
    <property type="entry name" value="MFS_trans_sf"/>
</dbReference>
<sequence length="418" mass="45772">MDNVTPCSTNKLGYQQWFCFLIYFLVALDSLVVVPFSASMALDTVGSSAYAGYLVSAYAVSAAVVCLFVRGTQHHINEQRKINIALTGITLMTLITAHISDFYLLLIVRVITGGFGGILAVRVLNYVLLISSDEQKKRNLALLFSSFPLALALGVPCLIFLSSTVNWQQGFSVLGAVLIGVALLAIFVVFNTRNGQPAFTSKPTLELSNNAKPHRQLWRLGIRNNSQVNNRKIVFSALILVAAVLSTFTVSTQFPVLLITNLHIKSELLSSCYTVSGVGAFVLMQAYARKPFHQKAVMALVWFCSLLMVTTLVMGFEFENLHLAAFAFCLFVVVSSARTLVVSTELITGLNEVERPIFISLQNALQHISIAIGGAVGSVFVMVEIHSQQLDFSMLVYVASALILLVPVLWVRFINYGD</sequence>
<dbReference type="EMBL" id="LVHF01000033">
    <property type="protein sequence ID" value="OAN10908.1"/>
    <property type="molecule type" value="Genomic_DNA"/>
</dbReference>
<dbReference type="InterPro" id="IPR011701">
    <property type="entry name" value="MFS"/>
</dbReference>
<feature type="transmembrane region" description="Helical" evidence="6">
    <location>
        <begin position="395"/>
        <end position="414"/>
    </location>
</feature>
<keyword evidence="4 6" id="KW-1133">Transmembrane helix</keyword>
<keyword evidence="3 6" id="KW-0812">Transmembrane</keyword>
<keyword evidence="9" id="KW-1185">Reference proteome</keyword>
<evidence type="ECO:0000256" key="1">
    <source>
        <dbReference type="ARBA" id="ARBA00004651"/>
    </source>
</evidence>
<feature type="transmembrane region" description="Helical" evidence="6">
    <location>
        <begin position="268"/>
        <end position="284"/>
    </location>
</feature>
<dbReference type="RefSeq" id="WP_068334641.1">
    <property type="nucleotide sequence ID" value="NZ_LVHF01000033.1"/>
</dbReference>
<feature type="transmembrane region" description="Helical" evidence="6">
    <location>
        <begin position="364"/>
        <end position="383"/>
    </location>
</feature>
<feature type="domain" description="Major facilitator superfamily (MFS) profile" evidence="7">
    <location>
        <begin position="15"/>
        <end position="418"/>
    </location>
</feature>
<dbReference type="PANTHER" id="PTHR43124:SF10">
    <property type="entry name" value="PURINE EFFLUX PUMP PBUE"/>
    <property type="match status" value="1"/>
</dbReference>
<evidence type="ECO:0000256" key="4">
    <source>
        <dbReference type="ARBA" id="ARBA00022989"/>
    </source>
</evidence>
<accession>A0A178K0P9</accession>
<evidence type="ECO:0000256" key="2">
    <source>
        <dbReference type="ARBA" id="ARBA00022475"/>
    </source>
</evidence>
<dbReference type="PROSITE" id="PS50850">
    <property type="entry name" value="MFS"/>
    <property type="match status" value="1"/>
</dbReference>
<proteinExistence type="predicted"/>
<dbReference type="STRING" id="858640.A3K86_18130"/>
<evidence type="ECO:0000256" key="5">
    <source>
        <dbReference type="ARBA" id="ARBA00023136"/>
    </source>
</evidence>
<feature type="transmembrane region" description="Helical" evidence="6">
    <location>
        <begin position="17"/>
        <end position="38"/>
    </location>
</feature>
<dbReference type="GO" id="GO:0005886">
    <property type="term" value="C:plasma membrane"/>
    <property type="evidence" value="ECO:0007669"/>
    <property type="project" value="UniProtKB-SubCell"/>
</dbReference>
<keyword evidence="5 6" id="KW-0472">Membrane</keyword>
<keyword evidence="2" id="KW-1003">Cell membrane</keyword>
<dbReference type="Proteomes" id="UP000078503">
    <property type="component" value="Unassembled WGS sequence"/>
</dbReference>
<feature type="transmembrane region" description="Helical" evidence="6">
    <location>
        <begin position="296"/>
        <end position="316"/>
    </location>
</feature>
<dbReference type="InterPro" id="IPR050189">
    <property type="entry name" value="MFS_Efflux_Transporters"/>
</dbReference>
<dbReference type="Gene3D" id="1.20.1250.20">
    <property type="entry name" value="MFS general substrate transporter like domains"/>
    <property type="match status" value="1"/>
</dbReference>
<name>A0A178K0P9_9GAMM</name>
<comment type="caution">
    <text evidence="8">The sequence shown here is derived from an EMBL/GenBank/DDBJ whole genome shotgun (WGS) entry which is preliminary data.</text>
</comment>
<reference evidence="8 9" key="1">
    <citation type="submission" date="2016-03" db="EMBL/GenBank/DDBJ databases">
        <title>Photobacterium proteolyticum sp. nov. a protease producing bacterium isolated from ocean sediments of Laizhou Bay.</title>
        <authorList>
            <person name="Li Y."/>
        </authorList>
    </citation>
    <scope>NUCLEOTIDE SEQUENCE [LARGE SCALE GENOMIC DNA]</scope>
    <source>
        <strain evidence="8 9">R-40508</strain>
    </source>
</reference>
<protein>
    <recommendedName>
        <fullName evidence="7">Major facilitator superfamily (MFS) profile domain-containing protein</fullName>
    </recommendedName>
</protein>
<dbReference type="OrthoDB" id="6313884at2"/>
<feature type="transmembrane region" description="Helical" evidence="6">
    <location>
        <begin position="167"/>
        <end position="190"/>
    </location>
</feature>
<feature type="transmembrane region" description="Helical" evidence="6">
    <location>
        <begin position="82"/>
        <end position="100"/>
    </location>
</feature>
<dbReference type="Pfam" id="PF07690">
    <property type="entry name" value="MFS_1"/>
    <property type="match status" value="1"/>
</dbReference>
<dbReference type="AlphaFoldDB" id="A0A178K0P9"/>
<evidence type="ECO:0000259" key="7">
    <source>
        <dbReference type="PROSITE" id="PS50850"/>
    </source>
</evidence>
<evidence type="ECO:0000313" key="8">
    <source>
        <dbReference type="EMBL" id="OAN10908.1"/>
    </source>
</evidence>
<comment type="subcellular location">
    <subcellularLocation>
        <location evidence="1">Cell membrane</location>
        <topology evidence="1">Multi-pass membrane protein</topology>
    </subcellularLocation>
</comment>
<dbReference type="GO" id="GO:0022857">
    <property type="term" value="F:transmembrane transporter activity"/>
    <property type="evidence" value="ECO:0007669"/>
    <property type="project" value="InterPro"/>
</dbReference>
<dbReference type="PANTHER" id="PTHR43124">
    <property type="entry name" value="PURINE EFFLUX PUMP PBUE"/>
    <property type="match status" value="1"/>
</dbReference>
<dbReference type="InterPro" id="IPR020846">
    <property type="entry name" value="MFS_dom"/>
</dbReference>
<evidence type="ECO:0000256" key="6">
    <source>
        <dbReference type="SAM" id="Phobius"/>
    </source>
</evidence>
<feature type="transmembrane region" description="Helical" evidence="6">
    <location>
        <begin position="106"/>
        <end position="128"/>
    </location>
</feature>
<feature type="transmembrane region" description="Helical" evidence="6">
    <location>
        <begin position="233"/>
        <end position="256"/>
    </location>
</feature>
<organism evidence="8 9">
    <name type="scientific">Photobacterium jeanii</name>
    <dbReference type="NCBI Taxonomy" id="858640"/>
    <lineage>
        <taxon>Bacteria</taxon>
        <taxon>Pseudomonadati</taxon>
        <taxon>Pseudomonadota</taxon>
        <taxon>Gammaproteobacteria</taxon>
        <taxon>Vibrionales</taxon>
        <taxon>Vibrionaceae</taxon>
        <taxon>Photobacterium</taxon>
    </lineage>
</organism>
<feature type="transmembrane region" description="Helical" evidence="6">
    <location>
        <begin position="50"/>
        <end position="70"/>
    </location>
</feature>
<feature type="transmembrane region" description="Helical" evidence="6">
    <location>
        <begin position="140"/>
        <end position="161"/>
    </location>
</feature>
<dbReference type="SUPFAM" id="SSF103473">
    <property type="entry name" value="MFS general substrate transporter"/>
    <property type="match status" value="1"/>
</dbReference>
<evidence type="ECO:0000313" key="9">
    <source>
        <dbReference type="Proteomes" id="UP000078503"/>
    </source>
</evidence>
<feature type="transmembrane region" description="Helical" evidence="6">
    <location>
        <begin position="322"/>
        <end position="343"/>
    </location>
</feature>
<evidence type="ECO:0000256" key="3">
    <source>
        <dbReference type="ARBA" id="ARBA00022692"/>
    </source>
</evidence>
<gene>
    <name evidence="8" type="ORF">A3K86_18130</name>
</gene>